<gene>
    <name evidence="2" type="ORF">NG895_18750</name>
</gene>
<dbReference type="GO" id="GO:0016989">
    <property type="term" value="F:sigma factor antagonist activity"/>
    <property type="evidence" value="ECO:0007669"/>
    <property type="project" value="TreeGrafter"/>
</dbReference>
<reference evidence="2" key="1">
    <citation type="submission" date="2022-06" db="EMBL/GenBank/DDBJ databases">
        <title>Aeoliella straminimaris, a novel planctomycete from sediments.</title>
        <authorList>
            <person name="Vitorino I.R."/>
            <person name="Lage O.M."/>
        </authorList>
    </citation>
    <scope>NUCLEOTIDE SEQUENCE</scope>
    <source>
        <strain evidence="2">ICT_H6.2</strain>
    </source>
</reference>
<dbReference type="InterPro" id="IPR013320">
    <property type="entry name" value="ConA-like_dom_sf"/>
</dbReference>
<dbReference type="SUPFAM" id="SSF49899">
    <property type="entry name" value="Concanavalin A-like lectins/glucanases"/>
    <property type="match status" value="1"/>
</dbReference>
<organism evidence="2 3">
    <name type="scientific">Aeoliella straminimaris</name>
    <dbReference type="NCBI Taxonomy" id="2954799"/>
    <lineage>
        <taxon>Bacteria</taxon>
        <taxon>Pseudomonadati</taxon>
        <taxon>Planctomycetota</taxon>
        <taxon>Planctomycetia</taxon>
        <taxon>Pirellulales</taxon>
        <taxon>Lacipirellulaceae</taxon>
        <taxon>Aeoliella</taxon>
    </lineage>
</organism>
<keyword evidence="1" id="KW-1133">Transmembrane helix</keyword>
<sequence length="568" mass="61763">MEELKDKPFALEELLLRVLEGDASQTEITSLNAALKDSAELRSVACRFLCDDSLISELHVSQKAVEVPATHLVGNQNSGAPGIAQHSGIARRVYDTANRHGAAIAAVAAVLLLGLFLHNYNLQTKLARLYSLSVVEVGDPHPAGKPGKFDLAEEESRREVIGRVSGLDDPVWTSGSAPLAFGAKVRRGDLLRLDSGVVELLLSTGAMVTIEGPAEFEATSALQSTLTQGKMAAAAPRVARGYTVFTPTAELVDIGTQFGVIVEESGDSELHVFDGDVVARSRLAPPGSDLLHAKQDQALRFDSASPSPRRLSARVRDFVRHAGVQYAAADLPAIPMTKNLQVWYAADRCEGVAEGESVGVWHDLLIGDNDFANNAWQFDEVRRPLLIRDAADRPALRFDGWSSCMATSPMDTVERQTMFIVCALAPISYANEHHGQMLLKYGDAPSLELSVLNNFKARGWVWPGADHSEVGQVLSKPMDSERIALVTYCYDSIDNVSKMWVNGVLQGSADAPVPVVQSGQTFLGSHFNVDLKAKLFGNLYEVAMFADTFDDEQLGSFWQYFSDRYGLE</sequence>
<feature type="transmembrane region" description="Helical" evidence="1">
    <location>
        <begin position="101"/>
        <end position="120"/>
    </location>
</feature>
<accession>A0A9X2JIQ4</accession>
<dbReference type="AlphaFoldDB" id="A0A9X2JIQ4"/>
<keyword evidence="3" id="KW-1185">Reference proteome</keyword>
<dbReference type="PANTHER" id="PTHR30273">
    <property type="entry name" value="PERIPLASMIC SIGNAL SENSOR AND SIGMA FACTOR ACTIVATOR FECR-RELATED"/>
    <property type="match status" value="1"/>
</dbReference>
<name>A0A9X2JIQ4_9BACT</name>
<evidence type="ECO:0000313" key="2">
    <source>
        <dbReference type="EMBL" id="MCO6045943.1"/>
    </source>
</evidence>
<keyword evidence="1" id="KW-0812">Transmembrane</keyword>
<comment type="caution">
    <text evidence="2">The sequence shown here is derived from an EMBL/GenBank/DDBJ whole genome shotgun (WGS) entry which is preliminary data.</text>
</comment>
<dbReference type="Proteomes" id="UP001155241">
    <property type="component" value="Unassembled WGS sequence"/>
</dbReference>
<protein>
    <submittedName>
        <fullName evidence="2">FecR family protein</fullName>
    </submittedName>
</protein>
<evidence type="ECO:0000256" key="1">
    <source>
        <dbReference type="SAM" id="Phobius"/>
    </source>
</evidence>
<proteinExistence type="predicted"/>
<dbReference type="EMBL" id="JAMXLR010000062">
    <property type="protein sequence ID" value="MCO6045943.1"/>
    <property type="molecule type" value="Genomic_DNA"/>
</dbReference>
<dbReference type="PANTHER" id="PTHR30273:SF2">
    <property type="entry name" value="PROTEIN FECR"/>
    <property type="match status" value="1"/>
</dbReference>
<evidence type="ECO:0000313" key="3">
    <source>
        <dbReference type="Proteomes" id="UP001155241"/>
    </source>
</evidence>
<keyword evidence="1" id="KW-0472">Membrane</keyword>
<dbReference type="RefSeq" id="WP_252854059.1">
    <property type="nucleotide sequence ID" value="NZ_JAMXLR010000062.1"/>
</dbReference>
<dbReference type="InterPro" id="IPR012373">
    <property type="entry name" value="Ferrdict_sens_TM"/>
</dbReference>